<feature type="compositionally biased region" description="Polar residues" evidence="1">
    <location>
        <begin position="97"/>
        <end position="114"/>
    </location>
</feature>
<accession>A0A8H5BIX1</accession>
<evidence type="ECO:0000313" key="2">
    <source>
        <dbReference type="EMBL" id="KAF5323333.1"/>
    </source>
</evidence>
<feature type="region of interest" description="Disordered" evidence="1">
    <location>
        <begin position="86"/>
        <end position="114"/>
    </location>
</feature>
<keyword evidence="3" id="KW-1185">Reference proteome</keyword>
<proteinExistence type="predicted"/>
<dbReference type="EMBL" id="JAACJK010000166">
    <property type="protein sequence ID" value="KAF5323333.1"/>
    <property type="molecule type" value="Genomic_DNA"/>
</dbReference>
<organism evidence="2 3">
    <name type="scientific">Ephemerocybe angulata</name>
    <dbReference type="NCBI Taxonomy" id="980116"/>
    <lineage>
        <taxon>Eukaryota</taxon>
        <taxon>Fungi</taxon>
        <taxon>Dikarya</taxon>
        <taxon>Basidiomycota</taxon>
        <taxon>Agaricomycotina</taxon>
        <taxon>Agaricomycetes</taxon>
        <taxon>Agaricomycetidae</taxon>
        <taxon>Agaricales</taxon>
        <taxon>Agaricineae</taxon>
        <taxon>Psathyrellaceae</taxon>
        <taxon>Ephemerocybe</taxon>
    </lineage>
</organism>
<dbReference type="OrthoDB" id="2595043at2759"/>
<protein>
    <submittedName>
        <fullName evidence="2">Uncharacterized protein</fullName>
    </submittedName>
</protein>
<dbReference type="AlphaFoldDB" id="A0A8H5BIX1"/>
<evidence type="ECO:0000256" key="1">
    <source>
        <dbReference type="SAM" id="MobiDB-lite"/>
    </source>
</evidence>
<name>A0A8H5BIX1_9AGAR</name>
<gene>
    <name evidence="2" type="ORF">D9611_005536</name>
</gene>
<evidence type="ECO:0000313" key="3">
    <source>
        <dbReference type="Proteomes" id="UP000541558"/>
    </source>
</evidence>
<dbReference type="Proteomes" id="UP000541558">
    <property type="component" value="Unassembled WGS sequence"/>
</dbReference>
<comment type="caution">
    <text evidence="2">The sequence shown here is derived from an EMBL/GenBank/DDBJ whole genome shotgun (WGS) entry which is preliminary data.</text>
</comment>
<sequence length="114" mass="11910">MSITNPEDPSAAEAALSEVELAELQALVGKDLKALLETDDTNDEINYAQVLQRLNSTDAMAQGVEAKLDSILQNLDTMLESLGANAEDGSRAAAASTAPTENGTESVVSKSTEN</sequence>
<reference evidence="2 3" key="1">
    <citation type="journal article" date="2020" name="ISME J.">
        <title>Uncovering the hidden diversity of litter-decomposition mechanisms in mushroom-forming fungi.</title>
        <authorList>
            <person name="Floudas D."/>
            <person name="Bentzer J."/>
            <person name="Ahren D."/>
            <person name="Johansson T."/>
            <person name="Persson P."/>
            <person name="Tunlid A."/>
        </authorList>
    </citation>
    <scope>NUCLEOTIDE SEQUENCE [LARGE SCALE GENOMIC DNA]</scope>
    <source>
        <strain evidence="2 3">CBS 175.51</strain>
    </source>
</reference>